<feature type="region of interest" description="Disordered" evidence="1">
    <location>
        <begin position="421"/>
        <end position="462"/>
    </location>
</feature>
<dbReference type="InterPro" id="IPR049514">
    <property type="entry name" value="Fic-like_C"/>
</dbReference>
<accession>A0A413IE16</accession>
<evidence type="ECO:0000259" key="3">
    <source>
        <dbReference type="Pfam" id="PF21247"/>
    </source>
</evidence>
<dbReference type="Proteomes" id="UP000284434">
    <property type="component" value="Unassembled WGS sequence"/>
</dbReference>
<evidence type="ECO:0000313" key="5">
    <source>
        <dbReference type="Proteomes" id="UP000284434"/>
    </source>
</evidence>
<dbReference type="InterPro" id="IPR038475">
    <property type="entry name" value="RecG_C_sf"/>
</dbReference>
<protein>
    <submittedName>
        <fullName evidence="4">AAA family ATPase</fullName>
    </submittedName>
</protein>
<dbReference type="RefSeq" id="WP_087383415.1">
    <property type="nucleotide sequence ID" value="NZ_NFIM01000023.1"/>
</dbReference>
<dbReference type="Pfam" id="PF04326">
    <property type="entry name" value="SLFN_AlbA_2"/>
    <property type="match status" value="1"/>
</dbReference>
<dbReference type="AlphaFoldDB" id="A0A413IE16"/>
<dbReference type="PANTHER" id="PTHR30595:SF6">
    <property type="entry name" value="SCHLAFEN ALBA-2 DOMAIN-CONTAINING PROTEIN"/>
    <property type="match status" value="1"/>
</dbReference>
<gene>
    <name evidence="4" type="ORF">DXA53_06000</name>
</gene>
<sequence>MVELINETKDPIRELVGKGETLEVEFKSARGGFPGSFWESYSAFANTNGGTIVLGVVEKNNRFLFDGLTEETIIRYKKIFWDCAHNKGKTSVCLPRESDVRIEQVDGSFILICEIPRASYEFRPVYINNSPFGNTYRRNHEGDYVCTDAEVRRMFADAEHDRHSQDSRILAGFDFERDIDIETLHQYRQTLASLQPTHPWTGISDMDFLKKVGAYATEYETGKEGFTLAGILMFGKYDSIVNNSGDPTYFVDYRERIATDDPNIRWTHRIYPDGTWEANLYQFYMRVYNRLIQSLPRPFMMKDGIRQEETPAHDAVREALINAIVHQDINAQGHIIVERTDDRLVFMNQGMMLVSRQQYFEGGRSICRNPILQKMFMMLGRAEKAGSGVDKIVSGWKYLGWPVPTVAEESRPDYVVLTLQLGKQESSRQPKKTTQGNDTRKQPKKTTQEKVTRPSSGQEQRKAKILKFCAEPKPLFDIMQHLGLKARKNVMNVYITPMIEAGLLEMTEPDNPTSRNQMYVATKKTEEAE</sequence>
<dbReference type="Gene3D" id="3.30.565.60">
    <property type="match status" value="1"/>
</dbReference>
<organism evidence="4 5">
    <name type="scientific">Odoribacter splanchnicus</name>
    <dbReference type="NCBI Taxonomy" id="28118"/>
    <lineage>
        <taxon>Bacteria</taxon>
        <taxon>Pseudomonadati</taxon>
        <taxon>Bacteroidota</taxon>
        <taxon>Bacteroidia</taxon>
        <taxon>Bacteroidales</taxon>
        <taxon>Odoribacteraceae</taxon>
        <taxon>Odoribacter</taxon>
    </lineage>
</organism>
<proteinExistence type="predicted"/>
<feature type="compositionally biased region" description="Basic and acidic residues" evidence="1">
    <location>
        <begin position="438"/>
        <end position="452"/>
    </location>
</feature>
<evidence type="ECO:0000259" key="2">
    <source>
        <dbReference type="Pfam" id="PF04326"/>
    </source>
</evidence>
<reference evidence="4 5" key="1">
    <citation type="submission" date="2018-08" db="EMBL/GenBank/DDBJ databases">
        <title>A genome reference for cultivated species of the human gut microbiota.</title>
        <authorList>
            <person name="Zou Y."/>
            <person name="Xue W."/>
            <person name="Luo G."/>
        </authorList>
    </citation>
    <scope>NUCLEOTIDE SEQUENCE [LARGE SCALE GENOMIC DNA]</scope>
    <source>
        <strain evidence="4 5">OF03-11</strain>
    </source>
</reference>
<dbReference type="Pfam" id="PF13749">
    <property type="entry name" value="HATPase_c_4"/>
    <property type="match status" value="1"/>
</dbReference>
<dbReference type="EMBL" id="QSCO01000006">
    <property type="protein sequence ID" value="RGY08197.1"/>
    <property type="molecule type" value="Genomic_DNA"/>
</dbReference>
<name>A0A413IE16_9BACT</name>
<comment type="caution">
    <text evidence="4">The sequence shown here is derived from an EMBL/GenBank/DDBJ whole genome shotgun (WGS) entry which is preliminary data.</text>
</comment>
<dbReference type="InterPro" id="IPR038461">
    <property type="entry name" value="Schlafen_AlbA_2_dom_sf"/>
</dbReference>
<dbReference type="InterPro" id="IPR007421">
    <property type="entry name" value="Schlafen_AlbA_2_dom"/>
</dbReference>
<evidence type="ECO:0000256" key="1">
    <source>
        <dbReference type="SAM" id="MobiDB-lite"/>
    </source>
</evidence>
<dbReference type="Pfam" id="PF21247">
    <property type="entry name" value="Fic-like_C"/>
    <property type="match status" value="1"/>
</dbReference>
<dbReference type="PANTHER" id="PTHR30595">
    <property type="entry name" value="GLPR-RELATED TRANSCRIPTIONAL REPRESSOR"/>
    <property type="match status" value="1"/>
</dbReference>
<feature type="domain" description="Schlafen AlbA-2" evidence="2">
    <location>
        <begin position="20"/>
        <end position="140"/>
    </location>
</feature>
<evidence type="ECO:0000313" key="4">
    <source>
        <dbReference type="EMBL" id="RGY08197.1"/>
    </source>
</evidence>
<dbReference type="Gene3D" id="3.30.950.30">
    <property type="entry name" value="Schlafen, AAA domain"/>
    <property type="match status" value="1"/>
</dbReference>
<feature type="domain" description="Filamentation induced by cAMP protein Fic-like C-terminal" evidence="3">
    <location>
        <begin position="476"/>
        <end position="519"/>
    </location>
</feature>